<reference evidence="3 4" key="1">
    <citation type="submission" date="2019-08" db="EMBL/GenBank/DDBJ databases">
        <title>The genome sequence of a newly discovered highly antifungal drug resistant Aspergillus species, Aspergillus tanneri NIH 1004.</title>
        <authorList>
            <person name="Mounaud S."/>
            <person name="Singh I."/>
            <person name="Joardar V."/>
            <person name="Pakala S."/>
            <person name="Pakala S."/>
            <person name="Venepally P."/>
            <person name="Chung J.K."/>
            <person name="Losada L."/>
            <person name="Nierman W.C."/>
        </authorList>
    </citation>
    <scope>NUCLEOTIDE SEQUENCE [LARGE SCALE GENOMIC DNA]</scope>
    <source>
        <strain evidence="3 4">NIH1004</strain>
    </source>
</reference>
<evidence type="ECO:0000256" key="1">
    <source>
        <dbReference type="SAM" id="MobiDB-lite"/>
    </source>
</evidence>
<feature type="compositionally biased region" description="Low complexity" evidence="1">
    <location>
        <begin position="230"/>
        <end position="239"/>
    </location>
</feature>
<dbReference type="RefSeq" id="XP_033424831.1">
    <property type="nucleotide sequence ID" value="XM_033571516.1"/>
</dbReference>
<feature type="domain" description="VOC" evidence="2">
    <location>
        <begin position="84"/>
        <end position="204"/>
    </location>
</feature>
<dbReference type="PANTHER" id="PTHR35006">
    <property type="entry name" value="GLYOXALASE FAMILY PROTEIN (AFU_ORTHOLOGUE AFUA_5G14830)"/>
    <property type="match status" value="1"/>
</dbReference>
<dbReference type="InterPro" id="IPR029068">
    <property type="entry name" value="Glyas_Bleomycin-R_OHBP_Dase"/>
</dbReference>
<feature type="compositionally biased region" description="Basic residues" evidence="1">
    <location>
        <begin position="489"/>
        <end position="507"/>
    </location>
</feature>
<dbReference type="Gene3D" id="3.10.180.10">
    <property type="entry name" value="2,3-Dihydroxybiphenyl 1,2-Dioxygenase, domain 1"/>
    <property type="match status" value="1"/>
</dbReference>
<feature type="compositionally biased region" description="Low complexity" evidence="1">
    <location>
        <begin position="352"/>
        <end position="361"/>
    </location>
</feature>
<dbReference type="VEuPathDB" id="FungiDB:EYZ11_011946"/>
<dbReference type="PANTHER" id="PTHR35006:SF3">
    <property type="entry name" value="GLYOXALASE FAMILY PROTEIN (AFU_ORTHOLOGUE AFUA_3G06020)"/>
    <property type="match status" value="1"/>
</dbReference>
<feature type="region of interest" description="Disordered" evidence="1">
    <location>
        <begin position="463"/>
        <end position="527"/>
    </location>
</feature>
<dbReference type="SUPFAM" id="SSF54593">
    <property type="entry name" value="Glyoxalase/Bleomycin resistance protein/Dihydroxybiphenyl dioxygenase"/>
    <property type="match status" value="1"/>
</dbReference>
<feature type="compositionally biased region" description="Low complexity" evidence="1">
    <location>
        <begin position="607"/>
        <end position="654"/>
    </location>
</feature>
<organism evidence="3 4">
    <name type="scientific">Aspergillus tanneri</name>
    <dbReference type="NCBI Taxonomy" id="1220188"/>
    <lineage>
        <taxon>Eukaryota</taxon>
        <taxon>Fungi</taxon>
        <taxon>Dikarya</taxon>
        <taxon>Ascomycota</taxon>
        <taxon>Pezizomycotina</taxon>
        <taxon>Eurotiomycetes</taxon>
        <taxon>Eurotiomycetidae</taxon>
        <taxon>Eurotiales</taxon>
        <taxon>Aspergillaceae</taxon>
        <taxon>Aspergillus</taxon>
        <taxon>Aspergillus subgen. Circumdati</taxon>
    </lineage>
</organism>
<feature type="region of interest" description="Disordered" evidence="1">
    <location>
        <begin position="230"/>
        <end position="284"/>
    </location>
</feature>
<dbReference type="EMBL" id="QUQM01000007">
    <property type="protein sequence ID" value="KAA8645470.1"/>
    <property type="molecule type" value="Genomic_DNA"/>
</dbReference>
<dbReference type="InterPro" id="IPR004360">
    <property type="entry name" value="Glyas_Fos-R_dOase_dom"/>
</dbReference>
<evidence type="ECO:0000259" key="2">
    <source>
        <dbReference type="PROSITE" id="PS51819"/>
    </source>
</evidence>
<dbReference type="Proteomes" id="UP000324241">
    <property type="component" value="Unassembled WGS sequence"/>
</dbReference>
<dbReference type="CDD" id="cd07262">
    <property type="entry name" value="VOC_like"/>
    <property type="match status" value="1"/>
</dbReference>
<dbReference type="Pfam" id="PF00903">
    <property type="entry name" value="Glyoxalase"/>
    <property type="match status" value="1"/>
</dbReference>
<accession>A0A5M9MJH2</accession>
<dbReference type="PROSITE" id="PS51819">
    <property type="entry name" value="VOC"/>
    <property type="match status" value="1"/>
</dbReference>
<protein>
    <recommendedName>
        <fullName evidence="2">VOC domain-containing protein</fullName>
    </recommendedName>
</protein>
<comment type="caution">
    <text evidence="3">The sequence shown here is derived from an EMBL/GenBank/DDBJ whole genome shotgun (WGS) entry which is preliminary data.</text>
</comment>
<dbReference type="AlphaFoldDB" id="A0A5M9MJH2"/>
<dbReference type="GeneID" id="54329591"/>
<gene>
    <name evidence="3" type="ORF">ATNIH1004_006889</name>
</gene>
<sequence>MASDSQSPHLFGVGLQSVHSIPDASMEKSINQSGGRGGWGWGLYSTWHANIHPSASLQVDLPLHFAPLDSLSFAGQFANHTDMPVSHLTLTVSHLPTSTSFFLSCLQPLGYQFIGRHDDYIGFGQNSGEPADFWITEQKPGVPAGAAHVAFPAPSKDAVGSFFICALKAGGKIHGEPKTRDSESGYYSAAIIDFDGNSIEAVYRASSSSARSEVSRPALALLENGSVVSKATSKVSSMKPESIAPPKSEARSHVSRAMTTVERGMPSERSTPSVSPREIQQGPSPTYIVHTAHTTQKTDDSKAAKTIVGTLIGAAAGAALAYAFSSTDDSETSETAPPPPQYSPRDFAQLASPSLASSQAQEHQGLRAIEAPPPKSVYSQYEGRPTLTRSVTSKNPRASTIYEATDYVPRGGGSVYLDENGRRASEGSVYSSKEIPLRAIEYPPPMESREYASTFISSFPDRSRAMDKGSVYSSSTIKPSKANYQDHHSSHHNTHRSSHHSSRHSAMRSHSGSVVSSTRSARHMPLPEGSIASLATYRSAPKSGVSAREIPLPDSILDGADVDSHVTPDDSISQVDDSRRSSYSHRSYTSKPASRVSKQSSKFDEPVQPSDSVSQVSSHASKVSQRTVKAGGSIAGASKAGSRMSSSRRGSAVA</sequence>
<feature type="compositionally biased region" description="Low complexity" evidence="1">
    <location>
        <begin position="508"/>
        <end position="519"/>
    </location>
</feature>
<proteinExistence type="predicted"/>
<evidence type="ECO:0000313" key="3">
    <source>
        <dbReference type="EMBL" id="KAA8645470.1"/>
    </source>
</evidence>
<dbReference type="OrthoDB" id="10249419at2759"/>
<feature type="region of interest" description="Disordered" evidence="1">
    <location>
        <begin position="328"/>
        <end position="347"/>
    </location>
</feature>
<dbReference type="InterPro" id="IPR037523">
    <property type="entry name" value="VOC_core"/>
</dbReference>
<name>A0A5M9MJH2_9EURO</name>
<feature type="region of interest" description="Disordered" evidence="1">
    <location>
        <begin position="556"/>
        <end position="654"/>
    </location>
</feature>
<evidence type="ECO:0000313" key="4">
    <source>
        <dbReference type="Proteomes" id="UP000324241"/>
    </source>
</evidence>
<feature type="region of interest" description="Disordered" evidence="1">
    <location>
        <begin position="352"/>
        <end position="394"/>
    </location>
</feature>